<reference evidence="2" key="1">
    <citation type="journal article" date="2019" name="Int. J. Syst. Evol. Microbiol.">
        <title>The Global Catalogue of Microorganisms (GCM) 10K type strain sequencing project: providing services to taxonomists for standard genome sequencing and annotation.</title>
        <authorList>
            <consortium name="The Broad Institute Genomics Platform"/>
            <consortium name="The Broad Institute Genome Sequencing Center for Infectious Disease"/>
            <person name="Wu L."/>
            <person name="Ma J."/>
        </authorList>
    </citation>
    <scope>NUCLEOTIDE SEQUENCE [LARGE SCALE GENOMIC DNA]</scope>
    <source>
        <strain evidence="2">CCUG 54527</strain>
    </source>
</reference>
<evidence type="ECO:0000313" key="1">
    <source>
        <dbReference type="EMBL" id="MFC6039903.1"/>
    </source>
</evidence>
<proteinExistence type="predicted"/>
<accession>A0ABW1L9Y9</accession>
<gene>
    <name evidence="1" type="ORF">ACFPYN_10770</name>
</gene>
<name>A0ABW1L9Y9_9BACL</name>
<evidence type="ECO:0000313" key="2">
    <source>
        <dbReference type="Proteomes" id="UP001596170"/>
    </source>
</evidence>
<dbReference type="EMBL" id="JBHSRI010000018">
    <property type="protein sequence ID" value="MFC6039903.1"/>
    <property type="molecule type" value="Genomic_DNA"/>
</dbReference>
<protein>
    <submittedName>
        <fullName evidence="1">Uncharacterized protein</fullName>
    </submittedName>
</protein>
<dbReference type="Proteomes" id="UP001596170">
    <property type="component" value="Unassembled WGS sequence"/>
</dbReference>
<organism evidence="1 2">
    <name type="scientific">Paenisporosarcina macmurdoensis</name>
    <dbReference type="NCBI Taxonomy" id="212659"/>
    <lineage>
        <taxon>Bacteria</taxon>
        <taxon>Bacillati</taxon>
        <taxon>Bacillota</taxon>
        <taxon>Bacilli</taxon>
        <taxon>Bacillales</taxon>
        <taxon>Caryophanaceae</taxon>
        <taxon>Paenisporosarcina</taxon>
    </lineage>
</organism>
<sequence length="46" mass="5145">MKEAEIVSSTEHLFKETFYSLVTKLKGAMDAQQPQDKSNKGDGRVT</sequence>
<comment type="caution">
    <text evidence="1">The sequence shown here is derived from an EMBL/GenBank/DDBJ whole genome shotgun (WGS) entry which is preliminary data.</text>
</comment>
<keyword evidence="2" id="KW-1185">Reference proteome</keyword>
<dbReference type="RefSeq" id="WP_377734098.1">
    <property type="nucleotide sequence ID" value="NZ_JBHSRI010000018.1"/>
</dbReference>